<dbReference type="eggNOG" id="COG1629">
    <property type="taxonomic scope" value="Bacteria"/>
</dbReference>
<feature type="chain" id="PRO_5002125271" evidence="4">
    <location>
        <begin position="25"/>
        <end position="809"/>
    </location>
</feature>
<dbReference type="Proteomes" id="UP000031802">
    <property type="component" value="Unassembled WGS sequence"/>
</dbReference>
<dbReference type="EMBL" id="JJMU01000024">
    <property type="protein sequence ID" value="KGE14444.1"/>
    <property type="molecule type" value="Genomic_DNA"/>
</dbReference>
<feature type="domain" description="Outer membrane protein beta-barrel" evidence="5">
    <location>
        <begin position="386"/>
        <end position="786"/>
    </location>
</feature>
<dbReference type="InterPro" id="IPR041700">
    <property type="entry name" value="OMP_b-brl_3"/>
</dbReference>
<keyword evidence="2" id="KW-0472">Membrane</keyword>
<keyword evidence="3" id="KW-0998">Cell outer membrane</keyword>
<dbReference type="PANTHER" id="PTHR40980:SF4">
    <property type="entry name" value="TONB-DEPENDENT RECEPTOR-LIKE BETA-BARREL DOMAIN-CONTAINING PROTEIN"/>
    <property type="match status" value="1"/>
</dbReference>
<accession>A0A0B8T7I1</accession>
<evidence type="ECO:0000256" key="2">
    <source>
        <dbReference type="ARBA" id="ARBA00023136"/>
    </source>
</evidence>
<keyword evidence="7" id="KW-1185">Reference proteome</keyword>
<dbReference type="OrthoDB" id="606851at2"/>
<dbReference type="GO" id="GO:0009279">
    <property type="term" value="C:cell outer membrane"/>
    <property type="evidence" value="ECO:0007669"/>
    <property type="project" value="UniProtKB-SubCell"/>
</dbReference>
<dbReference type="STRING" id="1229276.DI53_1473"/>
<dbReference type="GO" id="GO:0030246">
    <property type="term" value="F:carbohydrate binding"/>
    <property type="evidence" value="ECO:0007669"/>
    <property type="project" value="InterPro"/>
</dbReference>
<dbReference type="Gene3D" id="2.40.170.20">
    <property type="entry name" value="TonB-dependent receptor, beta-barrel domain"/>
    <property type="match status" value="1"/>
</dbReference>
<dbReference type="InterPro" id="IPR013784">
    <property type="entry name" value="Carb-bd-like_fold"/>
</dbReference>
<dbReference type="RefSeq" id="WP_037497193.1">
    <property type="nucleotide sequence ID" value="NZ_JJMU01000024.1"/>
</dbReference>
<sequence>MKNLYRYITLNICFLLLIAPALKAQQLPKGEVRGAVFSVVNEPLANVSIYLLMPTSEAVIKTGVTDATGNYLIKNVPTGEFILQATAVGHEVFRSAPIKVDGNLVRMDSITLVVQAQSIGNVTVEGRAPLVQQRDGKLILNVENSTLAAGNNALEVLQRAPGVSVDKDENLQLMGQAGVNVTIDGRQTFMTGEQLATFLKAMNGDQIKSIEVSTVRSARDDAEGSVGTINIVLKKNRLEGFNGTFLASAAQGEFFRGNSSLTLSYKKNNTSVFGTYGFTRNKRQFDLDLMRTIASEETTRVFDQEASLVETNKTHNYKFGIEQKTSDRNTLLLQFSGDNDDEQSLNRSVTNIGARQGTADSVLNTITNSRTPFNRYSVNLNNEFRLDTLGGKLVFDADWSAFRNRSDINYDYQTFFPNGGLIYAPEYWRTAMPVNIDIYVGRLDFVKNIAKGKFESGIKYSRVKSDNNLAFEEFVDEQWQRFPRRQNHFVYTEQIAAAYVDYSREFGKASVKLGVRAEHTTSNAHSITTDTINKRSYLDFFPSVSTSYSFNENNILSLSYARKISRPNYRYLNPMPYYIDKFTYTLGNPFLMPQYTDGFTLNYTLMKMFNFTLGTDITHDAMVESLGQDEETGESWIKQENLAQTVTSYLNVNAPARIGKIWSMNNNLTGIYMHFTGPIAGDVVDQGSVFFQGRSTNNFTLGKGFTAELSVNYNSSFLYNVYKIHARWGTDLGVNYNFKDKRSSLKLAGTDIFRTQKNNVSTNFGRFDSQFRQYNDNRVLRLTYTYKFGNLKQQTRRNNAESEEKSRAM</sequence>
<dbReference type="InterPro" id="IPR013783">
    <property type="entry name" value="Ig-like_fold"/>
</dbReference>
<reference evidence="7" key="1">
    <citation type="submission" date="2014-04" db="EMBL/GenBank/DDBJ databases">
        <title>Whole-Genome optical mapping and complete genome sequence of Sphingobacterium deserti sp. nov., a new spaces isolated from desert in the west of China.</title>
        <authorList>
            <person name="Teng C."/>
            <person name="Zhou Z."/>
            <person name="Li X."/>
            <person name="Chen M."/>
            <person name="Lin M."/>
            <person name="Wang L."/>
            <person name="Su S."/>
            <person name="Zhang C."/>
            <person name="Zhang W."/>
        </authorList>
    </citation>
    <scope>NUCLEOTIDE SEQUENCE [LARGE SCALE GENOMIC DNA]</scope>
    <source>
        <strain evidence="7">ACCC05744</strain>
    </source>
</reference>
<evidence type="ECO:0000313" key="7">
    <source>
        <dbReference type="Proteomes" id="UP000031802"/>
    </source>
</evidence>
<evidence type="ECO:0000256" key="1">
    <source>
        <dbReference type="ARBA" id="ARBA00004442"/>
    </source>
</evidence>
<organism evidence="6 7">
    <name type="scientific">Sphingobacterium deserti</name>
    <dbReference type="NCBI Taxonomy" id="1229276"/>
    <lineage>
        <taxon>Bacteria</taxon>
        <taxon>Pseudomonadati</taxon>
        <taxon>Bacteroidota</taxon>
        <taxon>Sphingobacteriia</taxon>
        <taxon>Sphingobacteriales</taxon>
        <taxon>Sphingobacteriaceae</taxon>
        <taxon>Sphingobacterium</taxon>
    </lineage>
</organism>
<proteinExistence type="predicted"/>
<keyword evidence="6" id="KW-0675">Receptor</keyword>
<evidence type="ECO:0000313" key="6">
    <source>
        <dbReference type="EMBL" id="KGE14444.1"/>
    </source>
</evidence>
<comment type="subcellular location">
    <subcellularLocation>
        <location evidence="1">Cell outer membrane</location>
    </subcellularLocation>
</comment>
<protein>
    <submittedName>
        <fullName evidence="6">TonB-dependent receptor</fullName>
    </submittedName>
</protein>
<keyword evidence="4" id="KW-0732">Signal</keyword>
<comment type="caution">
    <text evidence="6">The sequence shown here is derived from an EMBL/GenBank/DDBJ whole genome shotgun (WGS) entry which is preliminary data.</text>
</comment>
<gene>
    <name evidence="6" type="ORF">DI53_1473</name>
</gene>
<dbReference type="Gene3D" id="2.60.40.10">
    <property type="entry name" value="Immunoglobulins"/>
    <property type="match status" value="1"/>
</dbReference>
<dbReference type="AlphaFoldDB" id="A0A0B8T7I1"/>
<dbReference type="PANTHER" id="PTHR40980">
    <property type="entry name" value="PLUG DOMAIN-CONTAINING PROTEIN"/>
    <property type="match status" value="1"/>
</dbReference>
<name>A0A0B8T7I1_9SPHI</name>
<dbReference type="SUPFAM" id="SSF56935">
    <property type="entry name" value="Porins"/>
    <property type="match status" value="1"/>
</dbReference>
<dbReference type="InterPro" id="IPR036942">
    <property type="entry name" value="Beta-barrel_TonB_sf"/>
</dbReference>
<dbReference type="PATRIC" id="fig|1229276.3.peg.1525"/>
<feature type="signal peptide" evidence="4">
    <location>
        <begin position="1"/>
        <end position="24"/>
    </location>
</feature>
<reference evidence="6 7" key="2">
    <citation type="journal article" date="2015" name="PLoS ONE">
        <title>Whole-Genome Optical Mapping and Finished Genome Sequence of Sphingobacterium deserti sp. nov., a New Species Isolated from the Western Desert of China.</title>
        <authorList>
            <person name="Teng C."/>
            <person name="Zhou Z."/>
            <person name="Molnar I."/>
            <person name="Li X."/>
            <person name="Tang R."/>
            <person name="Chen M."/>
            <person name="Wang L."/>
            <person name="Su S."/>
            <person name="Zhang W."/>
            <person name="Lin M."/>
        </authorList>
    </citation>
    <scope>NUCLEOTIDE SEQUENCE [LARGE SCALE GENOMIC DNA]</scope>
    <source>
        <strain evidence="7">ACCC05744</strain>
    </source>
</reference>
<dbReference type="Pfam" id="PF14905">
    <property type="entry name" value="OMP_b-brl_3"/>
    <property type="match status" value="1"/>
</dbReference>
<evidence type="ECO:0000259" key="5">
    <source>
        <dbReference type="Pfam" id="PF14905"/>
    </source>
</evidence>
<evidence type="ECO:0000256" key="3">
    <source>
        <dbReference type="ARBA" id="ARBA00023237"/>
    </source>
</evidence>
<evidence type="ECO:0000256" key="4">
    <source>
        <dbReference type="SAM" id="SignalP"/>
    </source>
</evidence>
<dbReference type="SUPFAM" id="SSF49452">
    <property type="entry name" value="Starch-binding domain-like"/>
    <property type="match status" value="1"/>
</dbReference>